<evidence type="ECO:0000256" key="2">
    <source>
        <dbReference type="ARBA" id="ARBA00023125"/>
    </source>
</evidence>
<dbReference type="InterPro" id="IPR009057">
    <property type="entry name" value="Homeodomain-like_sf"/>
</dbReference>
<dbReference type="EMBL" id="JAQZSM010000005">
    <property type="protein sequence ID" value="MDD7971076.1"/>
    <property type="molecule type" value="Genomic_DNA"/>
</dbReference>
<dbReference type="PROSITE" id="PS01124">
    <property type="entry name" value="HTH_ARAC_FAMILY_2"/>
    <property type="match status" value="1"/>
</dbReference>
<name>A0ABT5T7X0_9RHOB</name>
<keyword evidence="2" id="KW-0238">DNA-binding</keyword>
<comment type="caution">
    <text evidence="5">The sequence shown here is derived from an EMBL/GenBank/DDBJ whole genome shotgun (WGS) entry which is preliminary data.</text>
</comment>
<dbReference type="SMART" id="SM00342">
    <property type="entry name" value="HTH_ARAC"/>
    <property type="match status" value="1"/>
</dbReference>
<feature type="domain" description="HTH araC/xylS-type" evidence="4">
    <location>
        <begin position="212"/>
        <end position="313"/>
    </location>
</feature>
<proteinExistence type="predicted"/>
<dbReference type="PANTHER" id="PTHR46796">
    <property type="entry name" value="HTH-TYPE TRANSCRIPTIONAL ACTIVATOR RHAS-RELATED"/>
    <property type="match status" value="1"/>
</dbReference>
<sequence length="319" mass="34749">MEWFEFSSGNLPHAESIDATRDVYRQLAQIELEPVGGTFFSDLSVRVLPGLAIARIDTSACIARRASHNVADGNDDLIVQILTNGRSITSKTDSDVMCLTAGEAYLAPNECTGQSIYDMGAQGLSIAIPRAVLAPRLADRHLGQIAKLAPSPELRLLARYASAIMDEADALPLNAGRIVATHLHDLAALALGATRDAARHAKDKGVRAARLQAITIDIEANLSNPSLSLDWLALRHGISPRYLRALFYGARTSFSDFVRNARLERAKRLLSDPRFSHLTISAIAFEVGFGDLSWFNQVFRRRFGATPSDVRATAAGRDR</sequence>
<dbReference type="InterPro" id="IPR050204">
    <property type="entry name" value="AraC_XylS_family_regulators"/>
</dbReference>
<accession>A0ABT5T7X0</accession>
<dbReference type="InterPro" id="IPR020449">
    <property type="entry name" value="Tscrpt_reg_AraC-type_HTH"/>
</dbReference>
<dbReference type="InterPro" id="IPR018060">
    <property type="entry name" value="HTH_AraC"/>
</dbReference>
<evidence type="ECO:0000313" key="6">
    <source>
        <dbReference type="Proteomes" id="UP001431784"/>
    </source>
</evidence>
<keyword evidence="6" id="KW-1185">Reference proteome</keyword>
<keyword evidence="1" id="KW-0805">Transcription regulation</keyword>
<dbReference type="PRINTS" id="PR00032">
    <property type="entry name" value="HTHARAC"/>
</dbReference>
<keyword evidence="3" id="KW-0804">Transcription</keyword>
<dbReference type="SUPFAM" id="SSF46689">
    <property type="entry name" value="Homeodomain-like"/>
    <property type="match status" value="1"/>
</dbReference>
<dbReference type="PANTHER" id="PTHR46796:SF6">
    <property type="entry name" value="ARAC SUBFAMILY"/>
    <property type="match status" value="1"/>
</dbReference>
<evidence type="ECO:0000256" key="1">
    <source>
        <dbReference type="ARBA" id="ARBA00023015"/>
    </source>
</evidence>
<dbReference type="PROSITE" id="PS00041">
    <property type="entry name" value="HTH_ARAC_FAMILY_1"/>
    <property type="match status" value="1"/>
</dbReference>
<evidence type="ECO:0000313" key="5">
    <source>
        <dbReference type="EMBL" id="MDD7971076.1"/>
    </source>
</evidence>
<dbReference type="InterPro" id="IPR018062">
    <property type="entry name" value="HTH_AraC-typ_CS"/>
</dbReference>
<dbReference type="Gene3D" id="1.10.10.60">
    <property type="entry name" value="Homeodomain-like"/>
    <property type="match status" value="1"/>
</dbReference>
<reference evidence="5" key="1">
    <citation type="submission" date="2023-02" db="EMBL/GenBank/DDBJ databases">
        <title>Description of Roseinatronobacter alkalisoli sp. nov., an alkaliphilic bacerium isolated from soda soil.</title>
        <authorList>
            <person name="Wei W."/>
        </authorList>
    </citation>
    <scope>NUCLEOTIDE SEQUENCE</scope>
    <source>
        <strain evidence="5">HJB301</strain>
    </source>
</reference>
<organism evidence="5 6">
    <name type="scientific">Roseinatronobacter alkalisoli</name>
    <dbReference type="NCBI Taxonomy" id="3028235"/>
    <lineage>
        <taxon>Bacteria</taxon>
        <taxon>Pseudomonadati</taxon>
        <taxon>Pseudomonadota</taxon>
        <taxon>Alphaproteobacteria</taxon>
        <taxon>Rhodobacterales</taxon>
        <taxon>Paracoccaceae</taxon>
        <taxon>Roseinatronobacter</taxon>
    </lineage>
</organism>
<dbReference type="RefSeq" id="WP_274351761.1">
    <property type="nucleotide sequence ID" value="NZ_JAQZSM010000005.1"/>
</dbReference>
<dbReference type="Proteomes" id="UP001431784">
    <property type="component" value="Unassembled WGS sequence"/>
</dbReference>
<gene>
    <name evidence="5" type="ORF">PUT78_08185</name>
</gene>
<evidence type="ECO:0000259" key="4">
    <source>
        <dbReference type="PROSITE" id="PS01124"/>
    </source>
</evidence>
<dbReference type="Pfam" id="PF12833">
    <property type="entry name" value="HTH_18"/>
    <property type="match status" value="1"/>
</dbReference>
<evidence type="ECO:0000256" key="3">
    <source>
        <dbReference type="ARBA" id="ARBA00023163"/>
    </source>
</evidence>
<protein>
    <submittedName>
        <fullName evidence="5">Helix-turn-helix transcriptional regulator</fullName>
    </submittedName>
</protein>